<gene>
    <name evidence="1" type="ORF">QOZ92_000463</name>
</gene>
<evidence type="ECO:0000313" key="2">
    <source>
        <dbReference type="Proteomes" id="UP001232584"/>
    </source>
</evidence>
<proteinExistence type="predicted"/>
<protein>
    <recommendedName>
        <fullName evidence="3">CopG family transcriptional regulator</fullName>
    </recommendedName>
</protein>
<dbReference type="EMBL" id="JAUSWG010000002">
    <property type="protein sequence ID" value="MDQ0555350.1"/>
    <property type="molecule type" value="Genomic_DNA"/>
</dbReference>
<dbReference type="RefSeq" id="WP_307502399.1">
    <property type="nucleotide sequence ID" value="NZ_BAAACE010000029.1"/>
</dbReference>
<sequence length="60" mass="7171">MTIREGYNDRQGKSKLMKKRTIRVTEEENKAIDELLEIKGKTLRDVITDLVFEEIDRLKY</sequence>
<comment type="caution">
    <text evidence="1">The sequence shown here is derived from an EMBL/GenBank/DDBJ whole genome shotgun (WGS) entry which is preliminary data.</text>
</comment>
<evidence type="ECO:0008006" key="3">
    <source>
        <dbReference type="Google" id="ProtNLM"/>
    </source>
</evidence>
<dbReference type="Proteomes" id="UP001232584">
    <property type="component" value="Unassembled WGS sequence"/>
</dbReference>
<reference evidence="1 2" key="1">
    <citation type="submission" date="2023-07" db="EMBL/GenBank/DDBJ databases">
        <title>Genomic Encyclopedia of Type Strains, Phase IV (KMG-IV): sequencing the most valuable type-strain genomes for metagenomic binning, comparative biology and taxonomic classification.</title>
        <authorList>
            <person name="Goeker M."/>
        </authorList>
    </citation>
    <scope>NUCLEOTIDE SEQUENCE [LARGE SCALE GENOMIC DNA]</scope>
    <source>
        <strain evidence="1 2">DSM 15049</strain>
    </source>
</reference>
<accession>A0ABU0MWV6</accession>
<organism evidence="1 2">
    <name type="scientific">Paraclostridium ghonii</name>
    <dbReference type="NCBI Taxonomy" id="29358"/>
    <lineage>
        <taxon>Bacteria</taxon>
        <taxon>Bacillati</taxon>
        <taxon>Bacillota</taxon>
        <taxon>Clostridia</taxon>
        <taxon>Peptostreptococcales</taxon>
        <taxon>Peptostreptococcaceae</taxon>
        <taxon>Paraclostridium</taxon>
    </lineage>
</organism>
<evidence type="ECO:0000313" key="1">
    <source>
        <dbReference type="EMBL" id="MDQ0555350.1"/>
    </source>
</evidence>
<name>A0ABU0MWV6_9FIRM</name>
<keyword evidence="2" id="KW-1185">Reference proteome</keyword>